<proteinExistence type="predicted"/>
<name>A0A4S8PKK1_9ACTN</name>
<keyword evidence="3" id="KW-1185">Reference proteome</keyword>
<dbReference type="Proteomes" id="UP000305792">
    <property type="component" value="Unassembled WGS sequence"/>
</dbReference>
<evidence type="ECO:0000313" key="3">
    <source>
        <dbReference type="Proteomes" id="UP000305792"/>
    </source>
</evidence>
<evidence type="ECO:0000256" key="1">
    <source>
        <dbReference type="SAM" id="MobiDB-lite"/>
    </source>
</evidence>
<gene>
    <name evidence="2" type="ORF">E9998_09610</name>
</gene>
<dbReference type="RefSeq" id="WP_136529493.1">
    <property type="nucleotide sequence ID" value="NZ_STGX01000006.1"/>
</dbReference>
<feature type="region of interest" description="Disordered" evidence="1">
    <location>
        <begin position="31"/>
        <end position="62"/>
    </location>
</feature>
<accession>A0A4S8PKK1</accession>
<reference evidence="2 3" key="1">
    <citation type="journal article" date="2018" name="Int. J. Syst. Evol. Microbiol.">
        <title>Glycomyces paridis sp. nov., isolated from the medicinal plant Paris polyphylla.</title>
        <authorList>
            <person name="Fang X.M."/>
            <person name="Bai J.L."/>
            <person name="Su J."/>
            <person name="Zhao L.L."/>
            <person name="Liu H.Y."/>
            <person name="Ma B.P."/>
            <person name="Zhang Y.Q."/>
            <person name="Yu L.Y."/>
        </authorList>
    </citation>
    <scope>NUCLEOTIDE SEQUENCE [LARGE SCALE GENOMIC DNA]</scope>
    <source>
        <strain evidence="2 3">CPCC 204357</strain>
    </source>
</reference>
<evidence type="ECO:0000313" key="2">
    <source>
        <dbReference type="EMBL" id="THV28999.1"/>
    </source>
</evidence>
<protein>
    <submittedName>
        <fullName evidence="2">Uncharacterized protein</fullName>
    </submittedName>
</protein>
<organism evidence="2 3">
    <name type="scientific">Glycomyces paridis</name>
    <dbReference type="NCBI Taxonomy" id="2126555"/>
    <lineage>
        <taxon>Bacteria</taxon>
        <taxon>Bacillati</taxon>
        <taxon>Actinomycetota</taxon>
        <taxon>Actinomycetes</taxon>
        <taxon>Glycomycetales</taxon>
        <taxon>Glycomycetaceae</taxon>
        <taxon>Glycomyces</taxon>
    </lineage>
</organism>
<dbReference type="EMBL" id="STGX01000006">
    <property type="protein sequence ID" value="THV28999.1"/>
    <property type="molecule type" value="Genomic_DNA"/>
</dbReference>
<sequence>MPSLEADPYLDGPLGWSHQAMQRLLRERHLADESEPGAKGQRGGRRRAVQFQRDTVSSMRSAGRRAMTGAVALDVDFTCCKRNPPGIHRLAKYLLDVLGPALEPKDLGRRSVLYGDDRQVKLLHVSLNQAWDPDPSAQSTTASTRVVARPIRDVAEDLRVADEIRSRFDQWPREADASPFYIPVDDFDDVLVPPPFSAEPLPKLAKPLSQLDRFDQHWRWYRAQEAYLAATDAYLLSYLCTCPNDIAGTRESAPDSAGTVTEHAASLSDMYRPLLLTLPFGLPLPGFALASGEWKRYGEQARTALAAFLDRWPLLRPLLVPVKVTLMITPSIRGMDLDNIALTLLPMIHDVLQPHIDPLTMHRLGMPLPSGGPEHEKHAKALRRLRSLNEHSVTAYQVIELKRTPQSPQEGTINVLLGDGTGPRSSWETAHDYLHQNLPTLLESDRYR</sequence>
<comment type="caution">
    <text evidence="2">The sequence shown here is derived from an EMBL/GenBank/DDBJ whole genome shotgun (WGS) entry which is preliminary data.</text>
</comment>
<dbReference type="AlphaFoldDB" id="A0A4S8PKK1"/>
<dbReference type="OrthoDB" id="3691353at2"/>